<dbReference type="GO" id="GO:0004526">
    <property type="term" value="F:ribonuclease P activity"/>
    <property type="evidence" value="ECO:0007669"/>
    <property type="project" value="UniProtKB-EC"/>
</dbReference>
<evidence type="ECO:0000256" key="7">
    <source>
        <dbReference type="ARBA" id="ARBA00022694"/>
    </source>
</evidence>
<evidence type="ECO:0000313" key="21">
    <source>
        <dbReference type="Ensembl" id="ENSMFAP00000003379.2"/>
    </source>
</evidence>
<dbReference type="Bgee" id="ENSMFAG00000001453">
    <property type="expression patterns" value="Expressed in heart and 13 other cell types or tissues"/>
</dbReference>
<comment type="cofactor">
    <cofactor evidence="3">
        <name>Mg(2+)</name>
        <dbReference type="ChEBI" id="CHEBI:18420"/>
    </cofactor>
</comment>
<comment type="subcellular location">
    <subcellularLocation>
        <location evidence="4">Mitochondrion</location>
    </subcellularLocation>
</comment>
<dbReference type="PANTHER" id="PTHR13547:SF1">
    <property type="entry name" value="MITOCHONDRIAL RIBONUCLEASE P CATALYTIC SUBUNIT"/>
    <property type="match status" value="1"/>
</dbReference>
<dbReference type="EC" id="3.1.26.5" evidence="6"/>
<dbReference type="GO" id="GO:0005759">
    <property type="term" value="C:mitochondrial matrix"/>
    <property type="evidence" value="ECO:0007669"/>
    <property type="project" value="UniProtKB-ARBA"/>
</dbReference>
<gene>
    <name evidence="21" type="primary">PRORP</name>
</gene>
<evidence type="ECO:0000256" key="3">
    <source>
        <dbReference type="ARBA" id="ARBA00001946"/>
    </source>
</evidence>
<dbReference type="FunFam" id="3.40.50.11980:FF:000003">
    <property type="entry name" value="Mitochondrial ribonuclease P catalytic subunit"/>
    <property type="match status" value="1"/>
</dbReference>
<feature type="domain" description="PRORP" evidence="20">
    <location>
        <begin position="326"/>
        <end position="560"/>
    </location>
</feature>
<comment type="similarity">
    <text evidence="5">Belongs to the PPR family. P subfamily.</text>
</comment>
<dbReference type="FunFam" id="1.25.40.10:FF:000276">
    <property type="entry name" value="Mitochondrial ribonuclease P catalytic subunit"/>
    <property type="match status" value="1"/>
</dbReference>
<dbReference type="GeneTree" id="ENSGT00390000002201"/>
<dbReference type="GO" id="GO:0030678">
    <property type="term" value="C:mitochondrial ribonuclease P complex"/>
    <property type="evidence" value="ECO:0007669"/>
    <property type="project" value="TreeGrafter"/>
</dbReference>
<keyword evidence="15" id="KW-0464">Manganese</keyword>
<comment type="cofactor">
    <cofactor evidence="2">
        <name>Mn(2+)</name>
        <dbReference type="ChEBI" id="CHEBI:29035"/>
    </cofactor>
</comment>
<reference evidence="21 22" key="1">
    <citation type="submission" date="2013-03" db="EMBL/GenBank/DDBJ databases">
        <authorList>
            <person name="Warren W."/>
            <person name="Wilson R.K."/>
        </authorList>
    </citation>
    <scope>NUCLEOTIDE SEQUENCE</scope>
</reference>
<keyword evidence="11" id="KW-0862">Zinc</keyword>
<organism evidence="21 22">
    <name type="scientific">Macaca fascicularis</name>
    <name type="common">Crab-eating macaque</name>
    <name type="synonym">Cynomolgus monkey</name>
    <dbReference type="NCBI Taxonomy" id="9541"/>
    <lineage>
        <taxon>Eukaryota</taxon>
        <taxon>Metazoa</taxon>
        <taxon>Chordata</taxon>
        <taxon>Craniata</taxon>
        <taxon>Vertebrata</taxon>
        <taxon>Euteleostomi</taxon>
        <taxon>Mammalia</taxon>
        <taxon>Eutheria</taxon>
        <taxon>Euarchontoglires</taxon>
        <taxon>Primates</taxon>
        <taxon>Haplorrhini</taxon>
        <taxon>Catarrhini</taxon>
        <taxon>Cercopithecidae</taxon>
        <taxon>Cercopithecinae</taxon>
        <taxon>Macaca</taxon>
    </lineage>
</organism>
<evidence type="ECO:0000256" key="9">
    <source>
        <dbReference type="ARBA" id="ARBA00022723"/>
    </source>
</evidence>
<evidence type="ECO:0000256" key="16">
    <source>
        <dbReference type="ARBA" id="ARBA00044536"/>
    </source>
</evidence>
<evidence type="ECO:0000313" key="22">
    <source>
        <dbReference type="Proteomes" id="UP000233100"/>
    </source>
</evidence>
<keyword evidence="10" id="KW-0378">Hydrolase</keyword>
<dbReference type="InterPro" id="IPR033495">
    <property type="entry name" value="MRPP3_PIN_dom"/>
</dbReference>
<reference evidence="21" key="2">
    <citation type="submission" date="2025-08" db="UniProtKB">
        <authorList>
            <consortium name="Ensembl"/>
        </authorList>
    </citation>
    <scope>IDENTIFICATION</scope>
</reference>
<keyword evidence="7" id="KW-0819">tRNA processing</keyword>
<evidence type="ECO:0000256" key="13">
    <source>
        <dbReference type="ARBA" id="ARBA00022946"/>
    </source>
</evidence>
<evidence type="ECO:0000256" key="10">
    <source>
        <dbReference type="ARBA" id="ARBA00022801"/>
    </source>
</evidence>
<keyword evidence="8" id="KW-0540">Nuclease</keyword>
<dbReference type="AlphaFoldDB" id="A0A2K5TTJ5"/>
<comment type="function">
    <text evidence="18">Catalytic ribonuclease component of mitochondrial ribonuclease P, a complex composed of TRMT10C/MRPP1, HSD17B10/MRPP2 and PRORP/MRPP3, which cleaves tRNA molecules in their 5'-ends. The presence of TRMT10C/MRPP1, HSD17B10/MRPP2 is required to catalyze tRNA molecules in their 5'-ends.</text>
</comment>
<dbReference type="InterPro" id="IPR011990">
    <property type="entry name" value="TPR-like_helical_dom_sf"/>
</dbReference>
<dbReference type="Pfam" id="PF16953">
    <property type="entry name" value="PRORP"/>
    <property type="match status" value="1"/>
</dbReference>
<evidence type="ECO:0000256" key="18">
    <source>
        <dbReference type="ARBA" id="ARBA00055982"/>
    </source>
</evidence>
<dbReference type="PANTHER" id="PTHR13547">
    <property type="match status" value="1"/>
</dbReference>
<evidence type="ECO:0000256" key="2">
    <source>
        <dbReference type="ARBA" id="ARBA00001936"/>
    </source>
</evidence>
<dbReference type="Proteomes" id="UP000233100">
    <property type="component" value="Chromosome 7"/>
</dbReference>
<dbReference type="CDD" id="cd18718">
    <property type="entry name" value="PIN_PRORP"/>
    <property type="match status" value="1"/>
</dbReference>
<evidence type="ECO:0000259" key="20">
    <source>
        <dbReference type="Pfam" id="PF16953"/>
    </source>
</evidence>
<keyword evidence="13" id="KW-0809">Transit peptide</keyword>
<evidence type="ECO:0000256" key="12">
    <source>
        <dbReference type="ARBA" id="ARBA00022842"/>
    </source>
</evidence>
<evidence type="ECO:0000256" key="8">
    <source>
        <dbReference type="ARBA" id="ARBA00022722"/>
    </source>
</evidence>
<dbReference type="Gene3D" id="3.40.50.11980">
    <property type="match status" value="1"/>
</dbReference>
<dbReference type="GO" id="GO:0097745">
    <property type="term" value="P:mitochondrial tRNA 5'-end processing"/>
    <property type="evidence" value="ECO:0007669"/>
    <property type="project" value="TreeGrafter"/>
</dbReference>
<name>A0A2K5TTJ5_MACFA</name>
<keyword evidence="12" id="KW-0460">Magnesium</keyword>
<dbReference type="Ensembl" id="ENSMFAT00000022039.2">
    <property type="protein sequence ID" value="ENSMFAP00000003379.2"/>
    <property type="gene ID" value="ENSMFAG00000001453.2"/>
</dbReference>
<evidence type="ECO:0000256" key="4">
    <source>
        <dbReference type="ARBA" id="ARBA00004173"/>
    </source>
</evidence>
<dbReference type="InterPro" id="IPR031595">
    <property type="entry name" value="PRORP_C"/>
</dbReference>
<dbReference type="GO" id="GO:0001682">
    <property type="term" value="P:tRNA 5'-leader removal"/>
    <property type="evidence" value="ECO:0007669"/>
    <property type="project" value="TreeGrafter"/>
</dbReference>
<evidence type="ECO:0000256" key="14">
    <source>
        <dbReference type="ARBA" id="ARBA00023128"/>
    </source>
</evidence>
<dbReference type="GO" id="GO:0046872">
    <property type="term" value="F:metal ion binding"/>
    <property type="evidence" value="ECO:0007669"/>
    <property type="project" value="UniProtKB-KW"/>
</dbReference>
<evidence type="ECO:0000256" key="6">
    <source>
        <dbReference type="ARBA" id="ARBA00012179"/>
    </source>
</evidence>
<evidence type="ECO:0000256" key="1">
    <source>
        <dbReference type="ARBA" id="ARBA00000928"/>
    </source>
</evidence>
<evidence type="ECO:0000256" key="11">
    <source>
        <dbReference type="ARBA" id="ARBA00022833"/>
    </source>
</evidence>
<proteinExistence type="inferred from homology"/>
<accession>A0A2K5TTJ5</accession>
<dbReference type="VEuPathDB" id="HostDB:ENSMFAG00000001453"/>
<comment type="catalytic activity">
    <reaction evidence="1">
        <text>Endonucleolytic cleavage of RNA, removing 5'-extranucleotides from tRNA precursor.</text>
        <dbReference type="EC" id="3.1.26.5"/>
    </reaction>
</comment>
<evidence type="ECO:0000256" key="17">
    <source>
        <dbReference type="ARBA" id="ARBA00044559"/>
    </source>
</evidence>
<comment type="subunit">
    <text evidence="19">Catalytic component of mitochondrial ribonuclease P, a complex composed of TRMT10C/MRPP1, HSD17B10/MRPP2 and PRORP/MRPP3.</text>
</comment>
<evidence type="ECO:0000256" key="15">
    <source>
        <dbReference type="ARBA" id="ARBA00023211"/>
    </source>
</evidence>
<evidence type="ECO:0000256" key="19">
    <source>
        <dbReference type="ARBA" id="ARBA00064512"/>
    </source>
</evidence>
<sequence length="565" mass="65011">MTFYLFGIRSFPKLWKSNPYLGLGPGHSYVSLFLSDSCGIRSQQRLFSLKTMSPQNTKATNLIAKARYLRKEEGSNKQVSSVPHFFSAGAAKKRSQMNPQNKDHALPSVRNTIQLPTQPLNSEEWDKLKADFKGKTSFERFIISQMAHSHSSVDVAKSLLAWVAAKNNGIVSYDLLVGYLYLCVFHMQTSEVIDVFEIMKTRYKTLEPGGYSLLIQGLIHSDRWRESLLLLEDIKKVITPSKKNYNDCIQGALLHQDINTAWNLYQELLGHDFVPMLETLKAFFDFGKDIKDDNYSNKLLDILSYLRNNQLYPGESFAHSIKTWFESGQCLGCGKTIESIQLSPEEYEFLKGRIMRDVIDGGDQYKKTTPQELKRFENFVKSCPPFDIVIDGLNVAKMFPKARESQVLLNVVSQLAKQNLRLLVLGRKHMLRQSFQWRKDEMAEVQKQASCFFADNISKDDPFLLYATLHSGNHCRFITKDLMRDHKACLPDAKTQRLFFKWQQGHQLAIINGFPGSKLTFQHILSYDTVVQTTGDSWHIPYDEDVVERYSYEVPTKWLCLHQKT</sequence>
<evidence type="ECO:0000256" key="5">
    <source>
        <dbReference type="ARBA" id="ARBA00007626"/>
    </source>
</evidence>
<keyword evidence="9" id="KW-0479">Metal-binding</keyword>
<protein>
    <recommendedName>
        <fullName evidence="16">Mitochondrial ribonuclease P catalytic subunit</fullName>
        <ecNumber evidence="6">3.1.26.5</ecNumber>
    </recommendedName>
    <alternativeName>
        <fullName evidence="17">Mitochondrial ribonuclease P protein 3</fullName>
    </alternativeName>
</protein>
<keyword evidence="14" id="KW-0496">Mitochondrion</keyword>
<reference evidence="21" key="3">
    <citation type="submission" date="2025-09" db="UniProtKB">
        <authorList>
            <consortium name="Ensembl"/>
        </authorList>
    </citation>
    <scope>IDENTIFICATION</scope>
</reference>
<dbReference type="Gene3D" id="1.25.40.10">
    <property type="entry name" value="Tetratricopeptide repeat domain"/>
    <property type="match status" value="1"/>
</dbReference>
<keyword evidence="22" id="KW-1185">Reference proteome</keyword>